<gene>
    <name evidence="1" type="ORF">M407DRAFT_246683</name>
</gene>
<dbReference type="Proteomes" id="UP000054248">
    <property type="component" value="Unassembled WGS sequence"/>
</dbReference>
<proteinExistence type="predicted"/>
<dbReference type="AlphaFoldDB" id="A0A0C3L7Z8"/>
<protein>
    <submittedName>
        <fullName evidence="1">Uncharacterized protein</fullName>
    </submittedName>
</protein>
<name>A0A0C3L7Z8_9AGAM</name>
<dbReference type="EMBL" id="KN823356">
    <property type="protein sequence ID" value="KIO17657.1"/>
    <property type="molecule type" value="Genomic_DNA"/>
</dbReference>
<evidence type="ECO:0000313" key="2">
    <source>
        <dbReference type="Proteomes" id="UP000054248"/>
    </source>
</evidence>
<dbReference type="HOGENOM" id="CLU_2518859_0_0_1"/>
<evidence type="ECO:0000313" key="1">
    <source>
        <dbReference type="EMBL" id="KIO17657.1"/>
    </source>
</evidence>
<sequence>MNRSFFFNPVRHTPGSKLGRRLWSHPDLGPPLRPARVQHVFAPLIPVRYNDSVQATSNWLARSWQSAARYTRNLLSRPVPQCRYAACTHHRGALQS</sequence>
<keyword evidence="2" id="KW-1185">Reference proteome</keyword>
<organism evidence="1 2">
    <name type="scientific">Tulasnella calospora MUT 4182</name>
    <dbReference type="NCBI Taxonomy" id="1051891"/>
    <lineage>
        <taxon>Eukaryota</taxon>
        <taxon>Fungi</taxon>
        <taxon>Dikarya</taxon>
        <taxon>Basidiomycota</taxon>
        <taxon>Agaricomycotina</taxon>
        <taxon>Agaricomycetes</taxon>
        <taxon>Cantharellales</taxon>
        <taxon>Tulasnellaceae</taxon>
        <taxon>Tulasnella</taxon>
    </lineage>
</organism>
<reference evidence="1 2" key="1">
    <citation type="submission" date="2014-04" db="EMBL/GenBank/DDBJ databases">
        <authorList>
            <consortium name="DOE Joint Genome Institute"/>
            <person name="Kuo A."/>
            <person name="Girlanda M."/>
            <person name="Perotto S."/>
            <person name="Kohler A."/>
            <person name="Nagy L.G."/>
            <person name="Floudas D."/>
            <person name="Copeland A."/>
            <person name="Barry K.W."/>
            <person name="Cichocki N."/>
            <person name="Veneault-Fourrey C."/>
            <person name="LaButti K."/>
            <person name="Lindquist E.A."/>
            <person name="Lipzen A."/>
            <person name="Lundell T."/>
            <person name="Morin E."/>
            <person name="Murat C."/>
            <person name="Sun H."/>
            <person name="Tunlid A."/>
            <person name="Henrissat B."/>
            <person name="Grigoriev I.V."/>
            <person name="Hibbett D.S."/>
            <person name="Martin F."/>
            <person name="Nordberg H.P."/>
            <person name="Cantor M.N."/>
            <person name="Hua S.X."/>
        </authorList>
    </citation>
    <scope>NUCLEOTIDE SEQUENCE [LARGE SCALE GENOMIC DNA]</scope>
    <source>
        <strain evidence="1 2">MUT 4182</strain>
    </source>
</reference>
<reference evidence="2" key="2">
    <citation type="submission" date="2015-01" db="EMBL/GenBank/DDBJ databases">
        <title>Evolutionary Origins and Diversification of the Mycorrhizal Mutualists.</title>
        <authorList>
            <consortium name="DOE Joint Genome Institute"/>
            <consortium name="Mycorrhizal Genomics Consortium"/>
            <person name="Kohler A."/>
            <person name="Kuo A."/>
            <person name="Nagy L.G."/>
            <person name="Floudas D."/>
            <person name="Copeland A."/>
            <person name="Barry K.W."/>
            <person name="Cichocki N."/>
            <person name="Veneault-Fourrey C."/>
            <person name="LaButti K."/>
            <person name="Lindquist E.A."/>
            <person name="Lipzen A."/>
            <person name="Lundell T."/>
            <person name="Morin E."/>
            <person name="Murat C."/>
            <person name="Riley R."/>
            <person name="Ohm R."/>
            <person name="Sun H."/>
            <person name="Tunlid A."/>
            <person name="Henrissat B."/>
            <person name="Grigoriev I.V."/>
            <person name="Hibbett D.S."/>
            <person name="Martin F."/>
        </authorList>
    </citation>
    <scope>NUCLEOTIDE SEQUENCE [LARGE SCALE GENOMIC DNA]</scope>
    <source>
        <strain evidence="2">MUT 4182</strain>
    </source>
</reference>
<accession>A0A0C3L7Z8</accession>